<reference evidence="1" key="1">
    <citation type="submission" date="2023-08" db="EMBL/GenBank/DDBJ databases">
        <authorList>
            <person name="Alioto T."/>
            <person name="Alioto T."/>
            <person name="Gomez Garrido J."/>
        </authorList>
    </citation>
    <scope>NUCLEOTIDE SEQUENCE</scope>
</reference>
<keyword evidence="2" id="KW-1185">Reference proteome</keyword>
<name>A0AA36ANY3_OCTVU</name>
<organism evidence="1 2">
    <name type="scientific">Octopus vulgaris</name>
    <name type="common">Common octopus</name>
    <dbReference type="NCBI Taxonomy" id="6645"/>
    <lineage>
        <taxon>Eukaryota</taxon>
        <taxon>Metazoa</taxon>
        <taxon>Spiralia</taxon>
        <taxon>Lophotrochozoa</taxon>
        <taxon>Mollusca</taxon>
        <taxon>Cephalopoda</taxon>
        <taxon>Coleoidea</taxon>
        <taxon>Octopodiformes</taxon>
        <taxon>Octopoda</taxon>
        <taxon>Incirrata</taxon>
        <taxon>Octopodidae</taxon>
        <taxon>Octopus</taxon>
    </lineage>
</organism>
<proteinExistence type="predicted"/>
<dbReference type="Proteomes" id="UP001162480">
    <property type="component" value="Chromosome 3"/>
</dbReference>
<evidence type="ECO:0000313" key="2">
    <source>
        <dbReference type="Proteomes" id="UP001162480"/>
    </source>
</evidence>
<dbReference type="EMBL" id="OX597816">
    <property type="protein sequence ID" value="CAI9718946.1"/>
    <property type="molecule type" value="Genomic_DNA"/>
</dbReference>
<protein>
    <submittedName>
        <fullName evidence="1">Uncharacterized protein</fullName>
    </submittedName>
</protein>
<evidence type="ECO:0000313" key="1">
    <source>
        <dbReference type="EMBL" id="CAI9718946.1"/>
    </source>
</evidence>
<gene>
    <name evidence="1" type="ORF">OCTVUL_1B009043</name>
</gene>
<dbReference type="AlphaFoldDB" id="A0AA36ANY3"/>
<accession>A0AA36ANY3</accession>
<sequence>MAREDVVAREDGDEDLKPFGQFLPLNMLSAINLNYFNTELSTRQTYGMVVFSAIKGKHQHHDLRSEFLNAEGKSSLKSNKEKQILYYGRGYFPKDVMVMTDVI</sequence>